<proteinExistence type="inferred from homology"/>
<dbReference type="Gene3D" id="3.20.20.70">
    <property type="entry name" value="Aldolase class I"/>
    <property type="match status" value="1"/>
</dbReference>
<feature type="disulfide bond" evidence="14">
    <location>
        <begin position="366"/>
        <end position="377"/>
    </location>
</feature>
<dbReference type="PANTHER" id="PTHR11769:SF19">
    <property type="entry name" value="HYALURONIDASE-3"/>
    <property type="match status" value="1"/>
</dbReference>
<dbReference type="CTD" id="8372"/>
<keyword evidence="5 16" id="KW-0732">Signal</keyword>
<dbReference type="AlphaFoldDB" id="A0A6I9YJ24"/>
<protein>
    <recommendedName>
        <fullName evidence="15">Hyaluronidase</fullName>
        <ecNumber evidence="15">3.2.1.35</ecNumber>
    </recommendedName>
</protein>
<evidence type="ECO:0000313" key="18">
    <source>
        <dbReference type="RefSeq" id="XP_013923954.1"/>
    </source>
</evidence>
<dbReference type="PANTHER" id="PTHR11769">
    <property type="entry name" value="HYALURONIDASE"/>
    <property type="match status" value="1"/>
</dbReference>
<dbReference type="GO" id="GO:0030214">
    <property type="term" value="P:hyaluronan catabolic process"/>
    <property type="evidence" value="ECO:0007669"/>
    <property type="project" value="TreeGrafter"/>
</dbReference>
<evidence type="ECO:0000256" key="15">
    <source>
        <dbReference type="RuleBase" id="RU610713"/>
    </source>
</evidence>
<evidence type="ECO:0000256" key="14">
    <source>
        <dbReference type="PIRSR" id="PIRSR038193-3"/>
    </source>
</evidence>
<dbReference type="InterPro" id="IPR013785">
    <property type="entry name" value="Aldolase_TIM"/>
</dbReference>
<dbReference type="KEGG" id="tsr:106550543"/>
<name>A0A6I9YJ24_9SAUR</name>
<dbReference type="GO" id="GO:0001669">
    <property type="term" value="C:acrosomal vesicle"/>
    <property type="evidence" value="ECO:0007669"/>
    <property type="project" value="TreeGrafter"/>
</dbReference>
<keyword evidence="17" id="KW-1185">Reference proteome</keyword>
<evidence type="ECO:0000256" key="12">
    <source>
        <dbReference type="PIRSR" id="PIRSR038193-1"/>
    </source>
</evidence>
<evidence type="ECO:0000256" key="9">
    <source>
        <dbReference type="ARBA" id="ARBA00023295"/>
    </source>
</evidence>
<organism evidence="17 18">
    <name type="scientific">Thamnophis sirtalis</name>
    <dbReference type="NCBI Taxonomy" id="35019"/>
    <lineage>
        <taxon>Eukaryota</taxon>
        <taxon>Metazoa</taxon>
        <taxon>Chordata</taxon>
        <taxon>Craniata</taxon>
        <taxon>Vertebrata</taxon>
        <taxon>Euteleostomi</taxon>
        <taxon>Lepidosauria</taxon>
        <taxon>Squamata</taxon>
        <taxon>Bifurcata</taxon>
        <taxon>Unidentata</taxon>
        <taxon>Episquamata</taxon>
        <taxon>Toxicofera</taxon>
        <taxon>Serpentes</taxon>
        <taxon>Colubroidea</taxon>
        <taxon>Colubridae</taxon>
        <taxon>Natricinae</taxon>
        <taxon>Thamnophis</taxon>
    </lineage>
</organism>
<gene>
    <name evidence="18" type="primary">HYAL3</name>
</gene>
<feature type="disulfide bond" evidence="14">
    <location>
        <begin position="215"/>
        <end position="230"/>
    </location>
</feature>
<evidence type="ECO:0000256" key="10">
    <source>
        <dbReference type="ARBA" id="ARBA00024881"/>
    </source>
</evidence>
<keyword evidence="4" id="KW-0245">EGF-like domain</keyword>
<feature type="signal peptide" evidence="16">
    <location>
        <begin position="1"/>
        <end position="31"/>
    </location>
</feature>
<evidence type="ECO:0000256" key="11">
    <source>
        <dbReference type="PIRNR" id="PIRNR038193"/>
    </source>
</evidence>
<dbReference type="GlyCosmos" id="A0A6I9YJ24">
    <property type="glycosylation" value="1 site, No reported glycans"/>
</dbReference>
<evidence type="ECO:0000256" key="8">
    <source>
        <dbReference type="ARBA" id="ARBA00023180"/>
    </source>
</evidence>
<keyword evidence="8" id="KW-0325">Glycoprotein</keyword>
<dbReference type="InterPro" id="IPR018155">
    <property type="entry name" value="Hyaluronidase"/>
</dbReference>
<keyword evidence="7 14" id="KW-1015">Disulfide bond</keyword>
<feature type="glycosylation site" description="N-linked (GlcNAc...) asparagine" evidence="13">
    <location>
        <position position="358"/>
    </location>
</feature>
<dbReference type="GO" id="GO:0004415">
    <property type="term" value="F:hyalurononglucosaminidase activity"/>
    <property type="evidence" value="ECO:0007669"/>
    <property type="project" value="UniProtKB-UniRule"/>
</dbReference>
<feature type="disulfide bond" evidence="14">
    <location>
        <begin position="420"/>
        <end position="429"/>
    </location>
</feature>
<dbReference type="Proteomes" id="UP000504617">
    <property type="component" value="Unplaced"/>
</dbReference>
<evidence type="ECO:0000256" key="13">
    <source>
        <dbReference type="PIRSR" id="PIRSR038193-2"/>
    </source>
</evidence>
<accession>A0A6I9YJ24</accession>
<comment type="catalytic activity">
    <reaction evidence="1 15">
        <text>Random hydrolysis of (1-&gt;4)-linkages between N-acetyl-beta-D-glucosamine and D-glucuronate residues in hyaluronate.</text>
        <dbReference type="EC" id="3.2.1.35"/>
    </reaction>
</comment>
<evidence type="ECO:0000256" key="2">
    <source>
        <dbReference type="ARBA" id="ARBA00008871"/>
    </source>
</evidence>
<dbReference type="InterPro" id="IPR017853">
    <property type="entry name" value="GH"/>
</dbReference>
<evidence type="ECO:0000256" key="6">
    <source>
        <dbReference type="ARBA" id="ARBA00022801"/>
    </source>
</evidence>
<dbReference type="RefSeq" id="XP_013923954.1">
    <property type="nucleotide sequence ID" value="XM_014068479.1"/>
</dbReference>
<reference evidence="18" key="1">
    <citation type="submission" date="2025-08" db="UniProtKB">
        <authorList>
            <consortium name="RefSeq"/>
        </authorList>
    </citation>
    <scope>IDENTIFICATION</scope>
    <source>
        <tissue evidence="18">Skeletal muscle</tissue>
    </source>
</reference>
<evidence type="ECO:0000256" key="7">
    <source>
        <dbReference type="ARBA" id="ARBA00023157"/>
    </source>
</evidence>
<dbReference type="PRINTS" id="PR00846">
    <property type="entry name" value="GLHYDRLASE56"/>
</dbReference>
<comment type="subunit">
    <text evidence="3">Monomer.</text>
</comment>
<feature type="disulfide bond" evidence="14">
    <location>
        <begin position="371"/>
        <end position="418"/>
    </location>
</feature>
<evidence type="ECO:0000256" key="1">
    <source>
        <dbReference type="ARBA" id="ARBA00000251"/>
    </source>
</evidence>
<dbReference type="GO" id="GO:0005975">
    <property type="term" value="P:carbohydrate metabolic process"/>
    <property type="evidence" value="ECO:0007669"/>
    <property type="project" value="UniProtKB-UniRule"/>
</dbReference>
<keyword evidence="9 15" id="KW-0326">Glycosidase</keyword>
<evidence type="ECO:0000256" key="16">
    <source>
        <dbReference type="SAM" id="SignalP"/>
    </source>
</evidence>
<comment type="similarity">
    <text evidence="2 11 15">Belongs to the glycosyl hydrolase 56 family.</text>
</comment>
<dbReference type="EC" id="3.2.1.35" evidence="15"/>
<dbReference type="GeneID" id="106550543"/>
<dbReference type="Pfam" id="PF01630">
    <property type="entry name" value="Glyco_hydro_56"/>
    <property type="match status" value="1"/>
</dbReference>
<feature type="active site" description="Proton donor" evidence="12">
    <location>
        <position position="139"/>
    </location>
</feature>
<evidence type="ECO:0000256" key="5">
    <source>
        <dbReference type="ARBA" id="ARBA00022729"/>
    </source>
</evidence>
<dbReference type="SUPFAM" id="SSF51445">
    <property type="entry name" value="(Trans)glycosidases"/>
    <property type="match status" value="1"/>
</dbReference>
<dbReference type="PIRSF" id="PIRSF038193">
    <property type="entry name" value="Hyaluronidase"/>
    <property type="match status" value="1"/>
</dbReference>
<comment type="function">
    <text evidence="10">Snake venom endo-hyaluronidase that degrades hyaluronan to smaller oligosaccharide fragments. In venom, it is not toxic by itself, but increases the diffusion of other venom proteins by degrading the extracellular matrix. In addition, it displays antiedematogenic activity.</text>
</comment>
<evidence type="ECO:0000313" key="17">
    <source>
        <dbReference type="Proteomes" id="UP000504617"/>
    </source>
</evidence>
<evidence type="ECO:0000256" key="4">
    <source>
        <dbReference type="ARBA" id="ARBA00022536"/>
    </source>
</evidence>
<dbReference type="OrthoDB" id="5796153at2759"/>
<sequence>MILERIIWICITFCTASVRLLVGSSWKQAAASPIIQHKPFVVVWNLPTSRCQEDFGIRLPLEVYGIVENKGNAFQGQNMTIFYKNKFGLYPYISPLEGDWHNGGIPQKVNLKRHLEKATKEITQLLNNDFQGLAVVDWEEWRPLWRRNWVPKMVYREASKQWVRKRFRGLSPEEQTHLAKVEFEEAARVLMEVTLVLGKKLRPHGFWGFYRFPDCFNDKWGKVENYTGQCNPKEVMWNNQLMWLWKISSALYPSIYLPLKVPTLYRQHYVHHRLGEAFRVAQFGTEHLLPVLPYSRVSYRRSSKYLTEADLINTIGESAALGSAGVVLWGDLSYSRSLESCKSLHHYITTTLGPYIANVTAAANRCSRQLCHGNGRCVRCDPSELGAFLHLDHQLREGDFGITDFQDQNVSMQDHFQCQCYPKWAGTHCERPQRIEPFEIAKPNQASHYNNVYDAVDDGDCDLGSNICPTSIYGKETGR</sequence>
<feature type="chain" id="PRO_5027029359" description="Hyaluronidase" evidence="16">
    <location>
        <begin position="32"/>
        <end position="479"/>
    </location>
</feature>
<evidence type="ECO:0000256" key="3">
    <source>
        <dbReference type="ARBA" id="ARBA00011245"/>
    </source>
</evidence>
<dbReference type="FunFam" id="3.20.20.70:FF:000065">
    <property type="entry name" value="Hyaluronidase"/>
    <property type="match status" value="1"/>
</dbReference>
<feature type="disulfide bond" evidence="14">
    <location>
        <begin position="51"/>
        <end position="341"/>
    </location>
</feature>
<keyword evidence="6 15" id="KW-0378">Hydrolase</keyword>